<protein>
    <submittedName>
        <fullName evidence="2">Helix-turn-helix domain-containing protein</fullName>
    </submittedName>
</protein>
<organism evidence="2 3">
    <name type="scientific">Pedobacter frigidisoli</name>
    <dbReference type="NCBI Taxonomy" id="2530455"/>
    <lineage>
        <taxon>Bacteria</taxon>
        <taxon>Pseudomonadati</taxon>
        <taxon>Bacteroidota</taxon>
        <taxon>Sphingobacteriia</taxon>
        <taxon>Sphingobacteriales</taxon>
        <taxon>Sphingobacteriaceae</taxon>
        <taxon>Pedobacter</taxon>
    </lineage>
</organism>
<dbReference type="GO" id="GO:0003677">
    <property type="term" value="F:DNA binding"/>
    <property type="evidence" value="ECO:0007669"/>
    <property type="project" value="InterPro"/>
</dbReference>
<proteinExistence type="predicted"/>
<sequence length="116" mass="13294">MEKNDISIYAKSDNYYLQLIGAYIKSVRIAQQKTQKEIAEASGINRSTLVQLEKGQPVNMLSFIQVLRSLKQLNFLQTMEITPQVSPLKLAAAEQKQIKRVRSKTKLEKVKPKSDW</sequence>
<dbReference type="InterPro" id="IPR010982">
    <property type="entry name" value="Lambda_DNA-bd_dom_sf"/>
</dbReference>
<dbReference type="AlphaFoldDB" id="A0A4R0NYZ7"/>
<gene>
    <name evidence="2" type="ORF">EZ449_14030</name>
</gene>
<dbReference type="PROSITE" id="PS50943">
    <property type="entry name" value="HTH_CROC1"/>
    <property type="match status" value="1"/>
</dbReference>
<feature type="domain" description="HTH cro/C1-type" evidence="1">
    <location>
        <begin position="24"/>
        <end position="56"/>
    </location>
</feature>
<evidence type="ECO:0000313" key="2">
    <source>
        <dbReference type="EMBL" id="TCD07651.1"/>
    </source>
</evidence>
<dbReference type="SUPFAM" id="SSF47413">
    <property type="entry name" value="lambda repressor-like DNA-binding domains"/>
    <property type="match status" value="1"/>
</dbReference>
<evidence type="ECO:0000313" key="3">
    <source>
        <dbReference type="Proteomes" id="UP000291485"/>
    </source>
</evidence>
<name>A0A4R0NYZ7_9SPHI</name>
<dbReference type="InterPro" id="IPR001387">
    <property type="entry name" value="Cro/C1-type_HTH"/>
</dbReference>
<dbReference type="CDD" id="cd00093">
    <property type="entry name" value="HTH_XRE"/>
    <property type="match status" value="1"/>
</dbReference>
<dbReference type="RefSeq" id="WP_131559845.1">
    <property type="nucleotide sequence ID" value="NZ_SJSN01000010.1"/>
</dbReference>
<dbReference type="EMBL" id="SJSN01000010">
    <property type="protein sequence ID" value="TCD07651.1"/>
    <property type="molecule type" value="Genomic_DNA"/>
</dbReference>
<evidence type="ECO:0000259" key="1">
    <source>
        <dbReference type="PROSITE" id="PS50943"/>
    </source>
</evidence>
<reference evidence="2 3" key="1">
    <citation type="submission" date="2019-02" db="EMBL/GenBank/DDBJ databases">
        <title>Pedobacter sp. RP-3-11 sp. nov., isolated from Arctic soil.</title>
        <authorList>
            <person name="Dahal R.H."/>
        </authorList>
    </citation>
    <scope>NUCLEOTIDE SEQUENCE [LARGE SCALE GENOMIC DNA]</scope>
    <source>
        <strain evidence="2 3">RP-3-11</strain>
    </source>
</reference>
<dbReference type="Proteomes" id="UP000291485">
    <property type="component" value="Unassembled WGS sequence"/>
</dbReference>
<dbReference type="Gene3D" id="1.10.260.40">
    <property type="entry name" value="lambda repressor-like DNA-binding domains"/>
    <property type="match status" value="1"/>
</dbReference>
<dbReference type="OrthoDB" id="8690238at2"/>
<accession>A0A4R0NYZ7</accession>
<keyword evidence="3" id="KW-1185">Reference proteome</keyword>
<comment type="caution">
    <text evidence="2">The sequence shown here is derived from an EMBL/GenBank/DDBJ whole genome shotgun (WGS) entry which is preliminary data.</text>
</comment>
<dbReference type="Pfam" id="PF01381">
    <property type="entry name" value="HTH_3"/>
    <property type="match status" value="1"/>
</dbReference>